<feature type="domain" description="Peptidase S1" evidence="11">
    <location>
        <begin position="42"/>
        <end position="274"/>
    </location>
</feature>
<dbReference type="GO" id="GO:0006508">
    <property type="term" value="P:proteolysis"/>
    <property type="evidence" value="ECO:0007669"/>
    <property type="project" value="UniProtKB-KW"/>
</dbReference>
<dbReference type="Pfam" id="PF00089">
    <property type="entry name" value="Trypsin"/>
    <property type="match status" value="1"/>
</dbReference>
<keyword evidence="13" id="KW-1185">Reference proteome</keyword>
<evidence type="ECO:0000256" key="1">
    <source>
        <dbReference type="ARBA" id="ARBA00004613"/>
    </source>
</evidence>
<dbReference type="PANTHER" id="PTHR24264:SF65">
    <property type="entry name" value="SRCR DOMAIN-CONTAINING PROTEIN"/>
    <property type="match status" value="1"/>
</dbReference>
<evidence type="ECO:0000256" key="10">
    <source>
        <dbReference type="SAM" id="SignalP"/>
    </source>
</evidence>
<accession>A0A8J2PUD4</accession>
<dbReference type="InterPro" id="IPR018114">
    <property type="entry name" value="TRYPSIN_HIS"/>
</dbReference>
<dbReference type="CDD" id="cd00190">
    <property type="entry name" value="Tryp_SPc"/>
    <property type="match status" value="1"/>
</dbReference>
<evidence type="ECO:0000313" key="12">
    <source>
        <dbReference type="EMBL" id="CAG7837660.1"/>
    </source>
</evidence>
<name>A0A8J2PUD4_9HEXA</name>
<gene>
    <name evidence="12" type="ORF">AFUS01_LOCUS46739</name>
</gene>
<dbReference type="PANTHER" id="PTHR24264">
    <property type="entry name" value="TRYPSIN-RELATED"/>
    <property type="match status" value="1"/>
</dbReference>
<evidence type="ECO:0000259" key="11">
    <source>
        <dbReference type="PROSITE" id="PS50240"/>
    </source>
</evidence>
<dbReference type="GO" id="GO:0004252">
    <property type="term" value="F:serine-type endopeptidase activity"/>
    <property type="evidence" value="ECO:0007669"/>
    <property type="project" value="InterPro"/>
</dbReference>
<dbReference type="AlphaFoldDB" id="A0A8J2PUD4"/>
<keyword evidence="10" id="KW-0732">Signal</keyword>
<feature type="signal peptide" evidence="10">
    <location>
        <begin position="1"/>
        <end position="19"/>
    </location>
</feature>
<keyword evidence="2" id="KW-0964">Secreted</keyword>
<evidence type="ECO:0000256" key="5">
    <source>
        <dbReference type="ARBA" id="ARBA00022825"/>
    </source>
</evidence>
<dbReference type="FunFam" id="2.40.10.10:FF:000038">
    <property type="entry name" value="Serine protease"/>
    <property type="match status" value="1"/>
</dbReference>
<evidence type="ECO:0000256" key="2">
    <source>
        <dbReference type="ARBA" id="ARBA00022525"/>
    </source>
</evidence>
<comment type="caution">
    <text evidence="12">The sequence shown here is derived from an EMBL/GenBank/DDBJ whole genome shotgun (WGS) entry which is preliminary data.</text>
</comment>
<comment type="subcellular location">
    <subcellularLocation>
        <location evidence="1">Secreted</location>
    </subcellularLocation>
</comment>
<dbReference type="InterPro" id="IPR050127">
    <property type="entry name" value="Serine_Proteases_S1"/>
</dbReference>
<dbReference type="InterPro" id="IPR001254">
    <property type="entry name" value="Trypsin_dom"/>
</dbReference>
<dbReference type="PROSITE" id="PS00135">
    <property type="entry name" value="TRYPSIN_SER"/>
    <property type="match status" value="1"/>
</dbReference>
<evidence type="ECO:0000256" key="9">
    <source>
        <dbReference type="RuleBase" id="RU363034"/>
    </source>
</evidence>
<dbReference type="PROSITE" id="PS00134">
    <property type="entry name" value="TRYPSIN_HIS"/>
    <property type="match status" value="1"/>
</dbReference>
<evidence type="ECO:0000256" key="7">
    <source>
        <dbReference type="ARBA" id="ARBA00068096"/>
    </source>
</evidence>
<reference evidence="12" key="1">
    <citation type="submission" date="2021-06" db="EMBL/GenBank/DDBJ databases">
        <authorList>
            <person name="Hodson N. C."/>
            <person name="Mongue J. A."/>
            <person name="Jaron S. K."/>
        </authorList>
    </citation>
    <scope>NUCLEOTIDE SEQUENCE</scope>
</reference>
<dbReference type="InterPro" id="IPR033116">
    <property type="entry name" value="TRYPSIN_SER"/>
</dbReference>
<evidence type="ECO:0000256" key="8">
    <source>
        <dbReference type="ARBA" id="ARBA00076468"/>
    </source>
</evidence>
<keyword evidence="3 9" id="KW-0645">Protease</keyword>
<dbReference type="SMART" id="SM00020">
    <property type="entry name" value="Tryp_SPc"/>
    <property type="match status" value="1"/>
</dbReference>
<sequence length="275" mass="29215">MYKALILLVCVAVSIDARGLKLSGPGRHDPAIPNVFFKDTKIVGGQVATQGQFPHQVALYERFIIKYFTCGASLISPKWVLTAGHCVVGVSASSLSLRVGEQSLNRDSGIEQELSAKRIILHEGYDDDLLYNDIALIEIDGEFNLNDNVKPIELAPAGEEYDGGNCVTSGWGSTREGGSVSDDLRYVQVPFVSDEACRDAYSEDEVLSSMLCAGVAGKDACQGDSGGPILCDGGSSSGTLSGIVSWGYGCARAGSPGVYTQVSQFRDWIKTNSGL</sequence>
<evidence type="ECO:0000256" key="6">
    <source>
        <dbReference type="ARBA" id="ARBA00023157"/>
    </source>
</evidence>
<evidence type="ECO:0000313" key="13">
    <source>
        <dbReference type="Proteomes" id="UP000708208"/>
    </source>
</evidence>
<keyword evidence="5 9" id="KW-0720">Serine protease</keyword>
<dbReference type="PROSITE" id="PS50240">
    <property type="entry name" value="TRYPSIN_DOM"/>
    <property type="match status" value="1"/>
</dbReference>
<dbReference type="GO" id="GO:0005615">
    <property type="term" value="C:extracellular space"/>
    <property type="evidence" value="ECO:0007669"/>
    <property type="project" value="TreeGrafter"/>
</dbReference>
<dbReference type="Proteomes" id="UP000708208">
    <property type="component" value="Unassembled WGS sequence"/>
</dbReference>
<organism evidence="12 13">
    <name type="scientific">Allacma fusca</name>
    <dbReference type="NCBI Taxonomy" id="39272"/>
    <lineage>
        <taxon>Eukaryota</taxon>
        <taxon>Metazoa</taxon>
        <taxon>Ecdysozoa</taxon>
        <taxon>Arthropoda</taxon>
        <taxon>Hexapoda</taxon>
        <taxon>Collembola</taxon>
        <taxon>Symphypleona</taxon>
        <taxon>Sminthuridae</taxon>
        <taxon>Allacma</taxon>
    </lineage>
</organism>
<dbReference type="EMBL" id="CAJVCH010571498">
    <property type="protein sequence ID" value="CAG7837660.1"/>
    <property type="molecule type" value="Genomic_DNA"/>
</dbReference>
<keyword evidence="4 9" id="KW-0378">Hydrolase</keyword>
<feature type="chain" id="PRO_5035194115" description="Phenoloxidase-activating factor 2" evidence="10">
    <location>
        <begin position="20"/>
        <end position="275"/>
    </location>
</feature>
<evidence type="ECO:0000256" key="3">
    <source>
        <dbReference type="ARBA" id="ARBA00022670"/>
    </source>
</evidence>
<protein>
    <recommendedName>
        <fullName evidence="7">Phenoloxidase-activating factor 2</fullName>
    </recommendedName>
    <alternativeName>
        <fullName evidence="8">Prophenoloxidase-activating factor II</fullName>
    </alternativeName>
</protein>
<proteinExistence type="predicted"/>
<evidence type="ECO:0000256" key="4">
    <source>
        <dbReference type="ARBA" id="ARBA00022801"/>
    </source>
</evidence>
<dbReference type="OrthoDB" id="10059102at2759"/>
<keyword evidence="6" id="KW-1015">Disulfide bond</keyword>